<evidence type="ECO:0000259" key="1">
    <source>
        <dbReference type="Pfam" id="PF03235"/>
    </source>
</evidence>
<reference evidence="4" key="1">
    <citation type="journal article" date="2019" name="Int. J. Syst. Evol. Microbiol.">
        <title>The Global Catalogue of Microorganisms (GCM) 10K type strain sequencing project: providing services to taxonomists for standard genome sequencing and annotation.</title>
        <authorList>
            <consortium name="The Broad Institute Genomics Platform"/>
            <consortium name="The Broad Institute Genome Sequencing Center for Infectious Disease"/>
            <person name="Wu L."/>
            <person name="Ma J."/>
        </authorList>
    </citation>
    <scope>NUCLEOTIDE SEQUENCE [LARGE SCALE GENOMIC DNA]</scope>
    <source>
        <strain evidence="4">CECT 8979</strain>
    </source>
</reference>
<feature type="domain" description="GmrSD restriction endonucleases C-terminal" evidence="2">
    <location>
        <begin position="482"/>
        <end position="608"/>
    </location>
</feature>
<evidence type="ECO:0000259" key="2">
    <source>
        <dbReference type="Pfam" id="PF07510"/>
    </source>
</evidence>
<dbReference type="EMBL" id="JBHSAT010000001">
    <property type="protein sequence ID" value="MFC3875718.1"/>
    <property type="molecule type" value="Genomic_DNA"/>
</dbReference>
<dbReference type="RefSeq" id="WP_386095963.1">
    <property type="nucleotide sequence ID" value="NZ_JBHSAT010000001.1"/>
</dbReference>
<organism evidence="3 4">
    <name type="scientific">Winogradskyella maritima</name>
    <dbReference type="NCBI Taxonomy" id="1517766"/>
    <lineage>
        <taxon>Bacteria</taxon>
        <taxon>Pseudomonadati</taxon>
        <taxon>Bacteroidota</taxon>
        <taxon>Flavobacteriia</taxon>
        <taxon>Flavobacteriales</taxon>
        <taxon>Flavobacteriaceae</taxon>
        <taxon>Winogradskyella</taxon>
    </lineage>
</organism>
<gene>
    <name evidence="3" type="ORF">ACFOSX_00615</name>
</gene>
<dbReference type="PANTHER" id="PTHR35149">
    <property type="entry name" value="SLL5132 PROTEIN"/>
    <property type="match status" value="1"/>
</dbReference>
<name>A0ABV8AD04_9FLAO</name>
<dbReference type="Proteomes" id="UP001595812">
    <property type="component" value="Unassembled WGS sequence"/>
</dbReference>
<dbReference type="Pfam" id="PF07510">
    <property type="entry name" value="GmrSD_C"/>
    <property type="match status" value="1"/>
</dbReference>
<comment type="caution">
    <text evidence="3">The sequence shown here is derived from an EMBL/GenBank/DDBJ whole genome shotgun (WGS) entry which is preliminary data.</text>
</comment>
<dbReference type="PANTHER" id="PTHR35149:SF1">
    <property type="entry name" value="DUF5655 DOMAIN-CONTAINING PROTEIN"/>
    <property type="match status" value="1"/>
</dbReference>
<evidence type="ECO:0000313" key="3">
    <source>
        <dbReference type="EMBL" id="MFC3875718.1"/>
    </source>
</evidence>
<dbReference type="Pfam" id="PF03235">
    <property type="entry name" value="GmrSD_N"/>
    <property type="match status" value="1"/>
</dbReference>
<protein>
    <submittedName>
        <fullName evidence="3">DUF262 domain-containing protein</fullName>
    </submittedName>
</protein>
<proteinExistence type="predicted"/>
<dbReference type="InterPro" id="IPR004919">
    <property type="entry name" value="GmrSD_N"/>
</dbReference>
<evidence type="ECO:0000313" key="4">
    <source>
        <dbReference type="Proteomes" id="UP001595812"/>
    </source>
</evidence>
<dbReference type="InterPro" id="IPR011089">
    <property type="entry name" value="GmrSD_C"/>
</dbReference>
<accession>A0ABV8AD04</accession>
<keyword evidence="4" id="KW-1185">Reference proteome</keyword>
<sequence length="615" mass="73629">MDISPDKQNIDRVFSNTTYYIDFYQRDYKWTEPPVKRLLDDIFYQFNNNYEEFKSLDANKENVMSKYNWYYLNTYVTNIVDGKVYVVDGQQRLTTLTIILIVLLHKSKEFGCTEPFTRWIESKVAGYSGGDYSFWMRHEKAINVFEDLTKGVEDLKSIDISSGVTSKNIVDNYVIINNYIKQQITSKHAFETFTYYFLYRLVLINLTVEQTEVPMVFEVINDRGVKLKPYEILKGKLLGQIDKDELNQLKINDIWENQVKKINSYHDDEIDDFFTFYLKAKFSKTRAEANRFDNDYHRTLFSDFVKEHLDLDHNTTNVKSFLLNDFKYYTNLYEKLLKFSFENDEHREIFYNALLDRNTQYMLIISACKLNDSDEKRKIDSIAYELDRLYNLLLLQQGYDSNLFATNVYKLNADIKDMPVESHREIFDKYLLEMLSASRGSKITNTLSYSYFKDAGISLDIRFKRYFFARIERFIADNTNLELKRNMYDLIRNTGSKNGFHIEHIVSENDENYELFDNDDEVFHRERNRLGGLLLLKGRDNQSSNNEKYEQKLKSYSNTLYWNETLREDTYKSKLDFKDMMKKHSLDFRHMDKFGPEELEERHKLLYEITKIIWK</sequence>
<feature type="domain" description="GmrSD restriction endonucleases N-terminal" evidence="1">
    <location>
        <begin position="13"/>
        <end position="237"/>
    </location>
</feature>